<comment type="similarity">
    <text evidence="1">Belongs to the phosphatase and actin regulator family.</text>
</comment>
<evidence type="ECO:0000313" key="10">
    <source>
        <dbReference type="EMBL" id="KJE95847.1"/>
    </source>
</evidence>
<dbReference type="InterPro" id="IPR000306">
    <property type="entry name" value="Znf_FYVE"/>
</dbReference>
<sequence>MSSLTLKFLSLRSKDAFKRERLPQASSSSSLYEHHTSVDAGPDAQAPGTAGTAAGGTPPPPPERSSSMPTVHGSLRGDPGLAHHSFSHQPPAAPTSGGGSSSSSSSSSGGTGFGALVRTLSNSTKCSNAQCETSFGFFDRKNTCRLCHLIFCSIHCSKMVRMNEFGQLHPEGVKQKVCDACEVQVTHNLLNNVSFTEAKSDLERRLSHRAERKDLVAQNIIHESTDAKVDSNLVAVSEQLIRRHRKDSLSNKLSMRPNVEELIGKHILTAASPEQVEEQKETVEKKLITHMITRPSVDDLVNRNIMKGEELGMDDVVDESGDVVIEFSAIKFDNTAEYLEEKLQRRPSFLELEDRNILIRFKDVVAVAPTYDAEDYDRSNDKTWTRLTNKDKVAIKKELNDFKRTMPVHEESAQYTRFHK</sequence>
<dbReference type="PANTHER" id="PTHR12751:SF18">
    <property type="entry name" value="PHOSPHATASE AND ACTIN REGULATOR 1"/>
    <property type="match status" value="1"/>
</dbReference>
<evidence type="ECO:0000313" key="11">
    <source>
        <dbReference type="Proteomes" id="UP000008743"/>
    </source>
</evidence>
<dbReference type="OrthoDB" id="5563016at2759"/>
<feature type="compositionally biased region" description="Basic and acidic residues" evidence="8">
    <location>
        <begin position="12"/>
        <end position="22"/>
    </location>
</feature>
<evidence type="ECO:0000256" key="1">
    <source>
        <dbReference type="ARBA" id="ARBA00009795"/>
    </source>
</evidence>
<feature type="domain" description="FYVE zinc finger" evidence="9">
    <location>
        <begin position="115"/>
        <end position="187"/>
    </location>
</feature>
<dbReference type="Pfam" id="PF02755">
    <property type="entry name" value="RPEL"/>
    <property type="match status" value="2"/>
</dbReference>
<evidence type="ECO:0000259" key="9">
    <source>
        <dbReference type="SMART" id="SM00064"/>
    </source>
</evidence>
<dbReference type="Gene3D" id="6.10.140.1750">
    <property type="match status" value="1"/>
</dbReference>
<dbReference type="PhylomeDB" id="A0A0D2VWB7"/>
<dbReference type="SMART" id="SM00707">
    <property type="entry name" value="RPEL"/>
    <property type="match status" value="4"/>
</dbReference>
<accession>A0A0D2VWB7</accession>
<feature type="repeat" description="RPEL" evidence="7">
    <location>
        <begin position="337"/>
        <end position="362"/>
    </location>
</feature>
<dbReference type="PROSITE" id="PS51073">
    <property type="entry name" value="RPEL"/>
    <property type="match status" value="3"/>
</dbReference>
<dbReference type="InterPro" id="IPR004018">
    <property type="entry name" value="RPEL_repeat"/>
</dbReference>
<proteinExistence type="inferred from homology"/>
<evidence type="ECO:0000256" key="3">
    <source>
        <dbReference type="ARBA" id="ARBA00022737"/>
    </source>
</evidence>
<keyword evidence="2" id="KW-0479">Metal-binding</keyword>
<dbReference type="EMBL" id="KE346370">
    <property type="protein sequence ID" value="KJE95847.1"/>
    <property type="molecule type" value="Genomic_DNA"/>
</dbReference>
<feature type="repeat" description="RPEL" evidence="7">
    <location>
        <begin position="200"/>
        <end position="225"/>
    </location>
</feature>
<dbReference type="RefSeq" id="XP_004344999.2">
    <property type="nucleotide sequence ID" value="XM_004344949.2"/>
</dbReference>
<feature type="region of interest" description="Disordered" evidence="8">
    <location>
        <begin position="1"/>
        <end position="110"/>
    </location>
</feature>
<feature type="repeat" description="RPEL" evidence="7">
    <location>
        <begin position="247"/>
        <end position="272"/>
    </location>
</feature>
<gene>
    <name evidence="10" type="ORF">CAOG_006250</name>
</gene>
<dbReference type="STRING" id="595528.A0A0D2VWB7"/>
<dbReference type="InterPro" id="IPR013083">
    <property type="entry name" value="Znf_RING/FYVE/PHD"/>
</dbReference>
<dbReference type="SUPFAM" id="SSF57903">
    <property type="entry name" value="FYVE/PHD zinc finger"/>
    <property type="match status" value="1"/>
</dbReference>
<dbReference type="InterPro" id="IPR011011">
    <property type="entry name" value="Znf_FYVE_PHD"/>
</dbReference>
<name>A0A0D2VWB7_CAPO3</name>
<keyword evidence="4" id="KW-0863">Zinc-finger</keyword>
<evidence type="ECO:0000256" key="4">
    <source>
        <dbReference type="ARBA" id="ARBA00022771"/>
    </source>
</evidence>
<evidence type="ECO:0000256" key="2">
    <source>
        <dbReference type="ARBA" id="ARBA00022723"/>
    </source>
</evidence>
<dbReference type="GO" id="GO:0003779">
    <property type="term" value="F:actin binding"/>
    <property type="evidence" value="ECO:0007669"/>
    <property type="project" value="UniProtKB-KW"/>
</dbReference>
<dbReference type="Proteomes" id="UP000008743">
    <property type="component" value="Unassembled WGS sequence"/>
</dbReference>
<dbReference type="Gene3D" id="6.10.140.2130">
    <property type="match status" value="1"/>
</dbReference>
<protein>
    <recommendedName>
        <fullName evidence="9">FYVE zinc finger domain-containing protein</fullName>
    </recommendedName>
</protein>
<dbReference type="Pfam" id="PF01363">
    <property type="entry name" value="FYVE"/>
    <property type="match status" value="1"/>
</dbReference>
<organism evidence="10 11">
    <name type="scientific">Capsaspora owczarzaki (strain ATCC 30864)</name>
    <dbReference type="NCBI Taxonomy" id="595528"/>
    <lineage>
        <taxon>Eukaryota</taxon>
        <taxon>Filasterea</taxon>
        <taxon>Capsaspora</taxon>
    </lineage>
</organism>
<feature type="compositionally biased region" description="Low complexity" evidence="8">
    <location>
        <begin position="40"/>
        <end position="56"/>
    </location>
</feature>
<dbReference type="SMART" id="SM00064">
    <property type="entry name" value="FYVE"/>
    <property type="match status" value="1"/>
</dbReference>
<dbReference type="PANTHER" id="PTHR12751">
    <property type="entry name" value="PHOSPHATASE AND ACTIN REGULATOR PHACTR"/>
    <property type="match status" value="1"/>
</dbReference>
<keyword evidence="3" id="KW-0677">Repeat</keyword>
<keyword evidence="6" id="KW-0009">Actin-binding</keyword>
<dbReference type="eggNOG" id="KOG4339">
    <property type="taxonomic scope" value="Eukaryota"/>
</dbReference>
<dbReference type="Gene3D" id="3.30.40.10">
    <property type="entry name" value="Zinc/RING finger domain, C3HC4 (zinc finger)"/>
    <property type="match status" value="1"/>
</dbReference>
<keyword evidence="11" id="KW-1185">Reference proteome</keyword>
<dbReference type="GO" id="GO:0030036">
    <property type="term" value="P:actin cytoskeleton organization"/>
    <property type="evidence" value="ECO:0007669"/>
    <property type="project" value="TreeGrafter"/>
</dbReference>
<evidence type="ECO:0000256" key="7">
    <source>
        <dbReference type="PROSITE-ProRule" id="PRU00401"/>
    </source>
</evidence>
<evidence type="ECO:0000256" key="6">
    <source>
        <dbReference type="ARBA" id="ARBA00023203"/>
    </source>
</evidence>
<reference evidence="11" key="1">
    <citation type="submission" date="2011-02" db="EMBL/GenBank/DDBJ databases">
        <title>The Genome Sequence of Capsaspora owczarzaki ATCC 30864.</title>
        <authorList>
            <person name="Russ C."/>
            <person name="Cuomo C."/>
            <person name="Burger G."/>
            <person name="Gray M.W."/>
            <person name="Holland P.W.H."/>
            <person name="King N."/>
            <person name="Lang F.B.F."/>
            <person name="Roger A.J."/>
            <person name="Ruiz-Trillo I."/>
            <person name="Young S.K."/>
            <person name="Zeng Q."/>
            <person name="Gargeya S."/>
            <person name="Alvarado L."/>
            <person name="Berlin A."/>
            <person name="Chapman S.B."/>
            <person name="Chen Z."/>
            <person name="Freedman E."/>
            <person name="Gellesch M."/>
            <person name="Goldberg J."/>
            <person name="Griggs A."/>
            <person name="Gujja S."/>
            <person name="Heilman E."/>
            <person name="Heiman D."/>
            <person name="Howarth C."/>
            <person name="Mehta T."/>
            <person name="Neiman D."/>
            <person name="Pearson M."/>
            <person name="Roberts A."/>
            <person name="Saif S."/>
            <person name="Shea T."/>
            <person name="Shenoy N."/>
            <person name="Sisk P."/>
            <person name="Stolte C."/>
            <person name="Sykes S."/>
            <person name="White J."/>
            <person name="Yandava C."/>
            <person name="Haas B."/>
            <person name="Nusbaum C."/>
            <person name="Birren B."/>
        </authorList>
    </citation>
    <scope>NUCLEOTIDE SEQUENCE</scope>
    <source>
        <strain evidence="11">ATCC 30864</strain>
    </source>
</reference>
<dbReference type="InParanoid" id="A0A0D2VWB7"/>
<evidence type="ECO:0000256" key="8">
    <source>
        <dbReference type="SAM" id="MobiDB-lite"/>
    </source>
</evidence>
<keyword evidence="5" id="KW-0862">Zinc</keyword>
<dbReference type="GO" id="GO:0008270">
    <property type="term" value="F:zinc ion binding"/>
    <property type="evidence" value="ECO:0007669"/>
    <property type="project" value="UniProtKB-KW"/>
</dbReference>
<dbReference type="AlphaFoldDB" id="A0A0D2VWB7"/>
<evidence type="ECO:0000256" key="5">
    <source>
        <dbReference type="ARBA" id="ARBA00022833"/>
    </source>
</evidence>